<evidence type="ECO:0000313" key="2">
    <source>
        <dbReference type="Proteomes" id="UP001153269"/>
    </source>
</evidence>
<organism evidence="1 2">
    <name type="scientific">Pleuronectes platessa</name>
    <name type="common">European plaice</name>
    <dbReference type="NCBI Taxonomy" id="8262"/>
    <lineage>
        <taxon>Eukaryota</taxon>
        <taxon>Metazoa</taxon>
        <taxon>Chordata</taxon>
        <taxon>Craniata</taxon>
        <taxon>Vertebrata</taxon>
        <taxon>Euteleostomi</taxon>
        <taxon>Actinopterygii</taxon>
        <taxon>Neopterygii</taxon>
        <taxon>Teleostei</taxon>
        <taxon>Neoteleostei</taxon>
        <taxon>Acanthomorphata</taxon>
        <taxon>Carangaria</taxon>
        <taxon>Pleuronectiformes</taxon>
        <taxon>Pleuronectoidei</taxon>
        <taxon>Pleuronectidae</taxon>
        <taxon>Pleuronectes</taxon>
    </lineage>
</organism>
<protein>
    <submittedName>
        <fullName evidence="1">Uncharacterized protein</fullName>
    </submittedName>
</protein>
<comment type="caution">
    <text evidence="1">The sequence shown here is derived from an EMBL/GenBank/DDBJ whole genome shotgun (WGS) entry which is preliminary data.</text>
</comment>
<dbReference type="Proteomes" id="UP001153269">
    <property type="component" value="Unassembled WGS sequence"/>
</dbReference>
<accession>A0A9N7YWV1</accession>
<evidence type="ECO:0000313" key="1">
    <source>
        <dbReference type="EMBL" id="CAB1441376.1"/>
    </source>
</evidence>
<proteinExistence type="predicted"/>
<reference evidence="1" key="1">
    <citation type="submission" date="2020-03" db="EMBL/GenBank/DDBJ databases">
        <authorList>
            <person name="Weist P."/>
        </authorList>
    </citation>
    <scope>NUCLEOTIDE SEQUENCE</scope>
</reference>
<name>A0A9N7YWV1_PLEPL</name>
<gene>
    <name evidence="1" type="ORF">PLEPLA_LOCUS29152</name>
</gene>
<keyword evidence="2" id="KW-1185">Reference proteome</keyword>
<sequence>MSAVQLLRVSVHERISAAAEDFLLQVEKGGGKAEVLELRAMLTERLAGAGEEILTRLEETVAGYEDRVERSERERRVIDAAMQPVVRLHRAGQSREQGGNSCFQGAT</sequence>
<dbReference type="AlphaFoldDB" id="A0A9N7YWV1"/>
<dbReference type="EMBL" id="CADEAL010002629">
    <property type="protein sequence ID" value="CAB1441376.1"/>
    <property type="molecule type" value="Genomic_DNA"/>
</dbReference>